<reference evidence="2 3" key="1">
    <citation type="submission" date="2017-08" db="EMBL/GenBank/DDBJ databases">
        <title>Whole Genome Sequence of Sphingobium hydrophobicum C1: Insights into Adaption to the Electronic-waste Contaminated Sediment.</title>
        <authorList>
            <person name="Song D."/>
            <person name="Chen X."/>
            <person name="Xu M."/>
        </authorList>
    </citation>
    <scope>NUCLEOTIDE SEQUENCE [LARGE SCALE GENOMIC DNA]</scope>
    <source>
        <strain evidence="2 3">C1</strain>
    </source>
</reference>
<dbReference type="KEGG" id="shyd:CJD35_05810"/>
<dbReference type="EMBL" id="CP022745">
    <property type="protein sequence ID" value="ASY44023.1"/>
    <property type="molecule type" value="Genomic_DNA"/>
</dbReference>
<dbReference type="RefSeq" id="WP_017183192.1">
    <property type="nucleotide sequence ID" value="NZ_CP022745.1"/>
</dbReference>
<name>A0A249MRN9_SPHXE</name>
<dbReference type="GO" id="GO:0071949">
    <property type="term" value="F:FAD binding"/>
    <property type="evidence" value="ECO:0007669"/>
    <property type="project" value="InterPro"/>
</dbReference>
<gene>
    <name evidence="2" type="ORF">CJD35_05810</name>
</gene>
<dbReference type="InterPro" id="IPR050407">
    <property type="entry name" value="Geranylgeranyl_reductase"/>
</dbReference>
<accession>A0A249MRN9</accession>
<dbReference type="Proteomes" id="UP000217141">
    <property type="component" value="Chromosome I"/>
</dbReference>
<dbReference type="InterPro" id="IPR036188">
    <property type="entry name" value="FAD/NAD-bd_sf"/>
</dbReference>
<sequence length="360" mass="37417">MRIPAPIIVGAGPAGAAAAMRLARAGAAPLLIDRHTVPGDALCGGFLSWATIAQIEALGIEAAALGGHRVDRLALFAGGQEIVLPLPAAGMGLSRHRLDTMLRAAAQEAGVTLRLGRAVRTLTPTTITLDDGDAIDWHSLFLATGKHDLRGAARPHGGADPELGLRLRLPSSPARRRLIGSRIELHWIDGGYVGLLLQEDGSANLCMAVRKSALAAAGGRPIALIARLADLSPALADRLGEVPDDAQVDAIGDVPYGWRATTSWPGLYRLGDQAAVIPSLAGEGIGIALASAAAAVARWQGEGRDGAVRYQRDFSRRAMLPLRAAAGFRALGRSPGLLRLLTATPGAARLAMRLTRIADA</sequence>
<dbReference type="PANTHER" id="PTHR42685:SF22">
    <property type="entry name" value="CONDITIONED MEDIUM FACTOR RECEPTOR 1"/>
    <property type="match status" value="1"/>
</dbReference>
<dbReference type="AlphaFoldDB" id="A0A249MRN9"/>
<evidence type="ECO:0000313" key="2">
    <source>
        <dbReference type="EMBL" id="ASY44023.1"/>
    </source>
</evidence>
<organism evidence="2 3">
    <name type="scientific">Sphingobium xenophagum</name>
    <dbReference type="NCBI Taxonomy" id="121428"/>
    <lineage>
        <taxon>Bacteria</taxon>
        <taxon>Pseudomonadati</taxon>
        <taxon>Pseudomonadota</taxon>
        <taxon>Alphaproteobacteria</taxon>
        <taxon>Sphingomonadales</taxon>
        <taxon>Sphingomonadaceae</taxon>
        <taxon>Sphingobium</taxon>
    </lineage>
</organism>
<evidence type="ECO:0000259" key="1">
    <source>
        <dbReference type="Pfam" id="PF01494"/>
    </source>
</evidence>
<dbReference type="Pfam" id="PF01494">
    <property type="entry name" value="FAD_binding_3"/>
    <property type="match status" value="1"/>
</dbReference>
<dbReference type="Gene3D" id="3.50.50.60">
    <property type="entry name" value="FAD/NAD(P)-binding domain"/>
    <property type="match status" value="1"/>
</dbReference>
<evidence type="ECO:0000313" key="3">
    <source>
        <dbReference type="Proteomes" id="UP000217141"/>
    </source>
</evidence>
<dbReference type="PRINTS" id="PR00368">
    <property type="entry name" value="FADPNR"/>
</dbReference>
<dbReference type="SUPFAM" id="SSF51905">
    <property type="entry name" value="FAD/NAD(P)-binding domain"/>
    <property type="match status" value="1"/>
</dbReference>
<protein>
    <recommendedName>
        <fullName evidence="1">FAD-binding domain-containing protein</fullName>
    </recommendedName>
</protein>
<feature type="domain" description="FAD-binding" evidence="1">
    <location>
        <begin position="7"/>
        <end position="123"/>
    </location>
</feature>
<dbReference type="InterPro" id="IPR002938">
    <property type="entry name" value="FAD-bd"/>
</dbReference>
<dbReference type="PANTHER" id="PTHR42685">
    <property type="entry name" value="GERANYLGERANYL DIPHOSPHATE REDUCTASE"/>
    <property type="match status" value="1"/>
</dbReference>
<proteinExistence type="predicted"/>